<dbReference type="AlphaFoldDB" id="A3ZLB6"/>
<evidence type="ECO:0000313" key="1">
    <source>
        <dbReference type="EMBL" id="EAQ82549.1"/>
    </source>
</evidence>
<protein>
    <submittedName>
        <fullName evidence="1">Uncharacterized protein</fullName>
    </submittedName>
</protein>
<dbReference type="Proteomes" id="UP000004358">
    <property type="component" value="Unassembled WGS sequence"/>
</dbReference>
<name>A3ZLB6_9BACT</name>
<gene>
    <name evidence="1" type="ORF">DSM3645_09127</name>
</gene>
<comment type="caution">
    <text evidence="1">The sequence shown here is derived from an EMBL/GenBank/DDBJ whole genome shotgun (WGS) entry which is preliminary data.</text>
</comment>
<reference evidence="1 2" key="1">
    <citation type="submission" date="2006-02" db="EMBL/GenBank/DDBJ databases">
        <authorList>
            <person name="Amann R."/>
            <person name="Ferriera S."/>
            <person name="Johnson J."/>
            <person name="Kravitz S."/>
            <person name="Halpern A."/>
            <person name="Remington K."/>
            <person name="Beeson K."/>
            <person name="Tran B."/>
            <person name="Rogers Y.-H."/>
            <person name="Friedman R."/>
            <person name="Venter J.C."/>
        </authorList>
    </citation>
    <scope>NUCLEOTIDE SEQUENCE [LARGE SCALE GENOMIC DNA]</scope>
    <source>
        <strain evidence="1 2">DSM 3645</strain>
    </source>
</reference>
<accession>A3ZLB6</accession>
<dbReference type="EMBL" id="AANZ01000001">
    <property type="protein sequence ID" value="EAQ82549.1"/>
    <property type="molecule type" value="Genomic_DNA"/>
</dbReference>
<evidence type="ECO:0000313" key="2">
    <source>
        <dbReference type="Proteomes" id="UP000004358"/>
    </source>
</evidence>
<proteinExistence type="predicted"/>
<organism evidence="1 2">
    <name type="scientific">Blastopirellula marina DSM 3645</name>
    <dbReference type="NCBI Taxonomy" id="314230"/>
    <lineage>
        <taxon>Bacteria</taxon>
        <taxon>Pseudomonadati</taxon>
        <taxon>Planctomycetota</taxon>
        <taxon>Planctomycetia</taxon>
        <taxon>Pirellulales</taxon>
        <taxon>Pirellulaceae</taxon>
        <taxon>Blastopirellula</taxon>
    </lineage>
</organism>
<dbReference type="HOGENOM" id="CLU_3266487_0_0_0"/>
<dbReference type="STRING" id="314230.DSM3645_09127"/>
<sequence>MGRFARISEKNDLLALAQNLLFLGDLKIPAGPCSTSRFVSD</sequence>